<keyword evidence="3" id="KW-1185">Reference proteome</keyword>
<sequence>MQGRSGYNTRYIHTFSPESASTTARAWSHRVVERRSRRSSSTPPTTTSAFSTAPRTTPPAPPPPPPPATPAPVSSPEPIGCSTANSRGRPWRRRGEVGG</sequence>
<feature type="compositionally biased region" description="Low complexity" evidence="1">
    <location>
        <begin position="39"/>
        <end position="55"/>
    </location>
</feature>
<feature type="compositionally biased region" description="Pro residues" evidence="1">
    <location>
        <begin position="56"/>
        <end position="75"/>
    </location>
</feature>
<accession>A0A0P0Y2K8</accession>
<dbReference type="Proteomes" id="UP000059680">
    <property type="component" value="Chromosome 11"/>
</dbReference>
<proteinExistence type="predicted"/>
<reference evidence="2 3" key="3">
    <citation type="journal article" date="2013" name="Rice">
        <title>Improvement of the Oryza sativa Nipponbare reference genome using next generation sequence and optical map data.</title>
        <authorList>
            <person name="Kawahara Y."/>
            <person name="de la Bastide M."/>
            <person name="Hamilton J.P."/>
            <person name="Kanamori H."/>
            <person name="McCombie W.R."/>
            <person name="Ouyang S."/>
            <person name="Schwartz D.C."/>
            <person name="Tanaka T."/>
            <person name="Wu J."/>
            <person name="Zhou S."/>
            <person name="Childs K.L."/>
            <person name="Davidson R.M."/>
            <person name="Lin H."/>
            <person name="Quesada-Ocampo L."/>
            <person name="Vaillancourt B."/>
            <person name="Sakai H."/>
            <person name="Lee S.S."/>
            <person name="Kim J."/>
            <person name="Numa H."/>
            <person name="Itoh T."/>
            <person name="Buell C.R."/>
            <person name="Matsumoto T."/>
        </authorList>
    </citation>
    <scope>NUCLEOTIDE SEQUENCE [LARGE SCALE GENOMIC DNA]</scope>
    <source>
        <strain evidence="3">cv. Nipponbare</strain>
    </source>
</reference>
<dbReference type="InParanoid" id="A0A0P0Y2K8"/>
<feature type="non-terminal residue" evidence="2">
    <location>
        <position position="1"/>
    </location>
</feature>
<feature type="compositionally biased region" description="Polar residues" evidence="1">
    <location>
        <begin position="16"/>
        <end position="25"/>
    </location>
</feature>
<protein>
    <submittedName>
        <fullName evidence="2">Os11g0524051 protein</fullName>
    </submittedName>
</protein>
<name>A0A0P0Y2K8_ORYSJ</name>
<gene>
    <name evidence="2" type="ordered locus">Os11g0524051</name>
    <name evidence="2" type="ORF">OSNPB_110524051</name>
</gene>
<dbReference type="AlphaFoldDB" id="A0A0P0Y2K8"/>
<evidence type="ECO:0000313" key="3">
    <source>
        <dbReference type="Proteomes" id="UP000059680"/>
    </source>
</evidence>
<evidence type="ECO:0000256" key="1">
    <source>
        <dbReference type="SAM" id="MobiDB-lite"/>
    </source>
</evidence>
<dbReference type="EMBL" id="AP014967">
    <property type="protein sequence ID" value="BAT14230.1"/>
    <property type="molecule type" value="Genomic_DNA"/>
</dbReference>
<dbReference type="PaxDb" id="39947-A0A0P0Y2K8"/>
<evidence type="ECO:0000313" key="2">
    <source>
        <dbReference type="EMBL" id="BAT14230.1"/>
    </source>
</evidence>
<feature type="region of interest" description="Disordered" evidence="1">
    <location>
        <begin position="1"/>
        <end position="99"/>
    </location>
</feature>
<reference evidence="2 3" key="2">
    <citation type="journal article" date="2013" name="Plant Cell Physiol.">
        <title>Rice Annotation Project Database (RAP-DB): an integrative and interactive database for rice genomics.</title>
        <authorList>
            <person name="Sakai H."/>
            <person name="Lee S.S."/>
            <person name="Tanaka T."/>
            <person name="Numa H."/>
            <person name="Kim J."/>
            <person name="Kawahara Y."/>
            <person name="Wakimoto H."/>
            <person name="Yang C.C."/>
            <person name="Iwamoto M."/>
            <person name="Abe T."/>
            <person name="Yamada Y."/>
            <person name="Muto A."/>
            <person name="Inokuchi H."/>
            <person name="Ikemura T."/>
            <person name="Matsumoto T."/>
            <person name="Sasaki T."/>
            <person name="Itoh T."/>
        </authorList>
    </citation>
    <scope>NUCLEOTIDE SEQUENCE [LARGE SCALE GENOMIC DNA]</scope>
    <source>
        <strain evidence="3">cv. Nipponbare</strain>
    </source>
</reference>
<organism evidence="2 3">
    <name type="scientific">Oryza sativa subsp. japonica</name>
    <name type="common">Rice</name>
    <dbReference type="NCBI Taxonomy" id="39947"/>
    <lineage>
        <taxon>Eukaryota</taxon>
        <taxon>Viridiplantae</taxon>
        <taxon>Streptophyta</taxon>
        <taxon>Embryophyta</taxon>
        <taxon>Tracheophyta</taxon>
        <taxon>Spermatophyta</taxon>
        <taxon>Magnoliopsida</taxon>
        <taxon>Liliopsida</taxon>
        <taxon>Poales</taxon>
        <taxon>Poaceae</taxon>
        <taxon>BOP clade</taxon>
        <taxon>Oryzoideae</taxon>
        <taxon>Oryzeae</taxon>
        <taxon>Oryzinae</taxon>
        <taxon>Oryza</taxon>
        <taxon>Oryza sativa</taxon>
    </lineage>
</organism>
<reference evidence="3" key="1">
    <citation type="journal article" date="2005" name="Nature">
        <title>The map-based sequence of the rice genome.</title>
        <authorList>
            <consortium name="International rice genome sequencing project (IRGSP)"/>
            <person name="Matsumoto T."/>
            <person name="Wu J."/>
            <person name="Kanamori H."/>
            <person name="Katayose Y."/>
            <person name="Fujisawa M."/>
            <person name="Namiki N."/>
            <person name="Mizuno H."/>
            <person name="Yamamoto K."/>
            <person name="Antonio B.A."/>
            <person name="Baba T."/>
            <person name="Sakata K."/>
            <person name="Nagamura Y."/>
            <person name="Aoki H."/>
            <person name="Arikawa K."/>
            <person name="Arita K."/>
            <person name="Bito T."/>
            <person name="Chiden Y."/>
            <person name="Fujitsuka N."/>
            <person name="Fukunaka R."/>
            <person name="Hamada M."/>
            <person name="Harada C."/>
            <person name="Hayashi A."/>
            <person name="Hijishita S."/>
            <person name="Honda M."/>
            <person name="Hosokawa S."/>
            <person name="Ichikawa Y."/>
            <person name="Idonuma A."/>
            <person name="Iijima M."/>
            <person name="Ikeda M."/>
            <person name="Ikeno M."/>
            <person name="Ito K."/>
            <person name="Ito S."/>
            <person name="Ito T."/>
            <person name="Ito Y."/>
            <person name="Ito Y."/>
            <person name="Iwabuchi A."/>
            <person name="Kamiya K."/>
            <person name="Karasawa W."/>
            <person name="Kurita K."/>
            <person name="Katagiri S."/>
            <person name="Kikuta A."/>
            <person name="Kobayashi H."/>
            <person name="Kobayashi N."/>
            <person name="Machita K."/>
            <person name="Maehara T."/>
            <person name="Masukawa M."/>
            <person name="Mizubayashi T."/>
            <person name="Mukai Y."/>
            <person name="Nagasaki H."/>
            <person name="Nagata Y."/>
            <person name="Naito S."/>
            <person name="Nakashima M."/>
            <person name="Nakama Y."/>
            <person name="Nakamichi Y."/>
            <person name="Nakamura M."/>
            <person name="Meguro A."/>
            <person name="Negishi M."/>
            <person name="Ohta I."/>
            <person name="Ohta T."/>
            <person name="Okamoto M."/>
            <person name="Ono N."/>
            <person name="Saji S."/>
            <person name="Sakaguchi M."/>
            <person name="Sakai K."/>
            <person name="Shibata M."/>
            <person name="Shimokawa T."/>
            <person name="Song J."/>
            <person name="Takazaki Y."/>
            <person name="Terasawa K."/>
            <person name="Tsugane M."/>
            <person name="Tsuji K."/>
            <person name="Ueda S."/>
            <person name="Waki K."/>
            <person name="Yamagata H."/>
            <person name="Yamamoto M."/>
            <person name="Yamamoto S."/>
            <person name="Yamane H."/>
            <person name="Yoshiki S."/>
            <person name="Yoshihara R."/>
            <person name="Yukawa K."/>
            <person name="Zhong H."/>
            <person name="Yano M."/>
            <person name="Yuan Q."/>
            <person name="Ouyang S."/>
            <person name="Liu J."/>
            <person name="Jones K.M."/>
            <person name="Gansberger K."/>
            <person name="Moffat K."/>
            <person name="Hill J."/>
            <person name="Bera J."/>
            <person name="Fadrosh D."/>
            <person name="Jin S."/>
            <person name="Johri S."/>
            <person name="Kim M."/>
            <person name="Overton L."/>
            <person name="Reardon M."/>
            <person name="Tsitrin T."/>
            <person name="Vuong H."/>
            <person name="Weaver B."/>
            <person name="Ciecko A."/>
            <person name="Tallon L."/>
            <person name="Jackson J."/>
            <person name="Pai G."/>
            <person name="Aken S.V."/>
            <person name="Utterback T."/>
            <person name="Reidmuller S."/>
            <person name="Feldblyum T."/>
            <person name="Hsiao J."/>
            <person name="Zismann V."/>
            <person name="Iobst S."/>
            <person name="de Vazeille A.R."/>
            <person name="Buell C.R."/>
            <person name="Ying K."/>
            <person name="Li Y."/>
            <person name="Lu T."/>
            <person name="Huang Y."/>
            <person name="Zhao Q."/>
            <person name="Feng Q."/>
            <person name="Zhang L."/>
            <person name="Zhu J."/>
            <person name="Weng Q."/>
            <person name="Mu J."/>
            <person name="Lu Y."/>
            <person name="Fan D."/>
            <person name="Liu Y."/>
            <person name="Guan J."/>
            <person name="Zhang Y."/>
            <person name="Yu S."/>
            <person name="Liu X."/>
            <person name="Zhang Y."/>
            <person name="Hong G."/>
            <person name="Han B."/>
            <person name="Choisne N."/>
            <person name="Demange N."/>
            <person name="Orjeda G."/>
            <person name="Samain S."/>
            <person name="Cattolico L."/>
            <person name="Pelletier E."/>
            <person name="Couloux A."/>
            <person name="Segurens B."/>
            <person name="Wincker P."/>
            <person name="D'Hont A."/>
            <person name="Scarpelli C."/>
            <person name="Weissenbach J."/>
            <person name="Salanoubat M."/>
            <person name="Quetier F."/>
            <person name="Yu Y."/>
            <person name="Kim H.R."/>
            <person name="Rambo T."/>
            <person name="Currie J."/>
            <person name="Collura K."/>
            <person name="Luo M."/>
            <person name="Yang T."/>
            <person name="Ammiraju J.S.S."/>
            <person name="Engler F."/>
            <person name="Soderlund C."/>
            <person name="Wing R.A."/>
            <person name="Palmer L.E."/>
            <person name="de la Bastide M."/>
            <person name="Spiegel L."/>
            <person name="Nascimento L."/>
            <person name="Zutavern T."/>
            <person name="O'Shaughnessy A."/>
            <person name="Dike S."/>
            <person name="Dedhia N."/>
            <person name="Preston R."/>
            <person name="Balija V."/>
            <person name="McCombie W.R."/>
            <person name="Chow T."/>
            <person name="Chen H."/>
            <person name="Chung M."/>
            <person name="Chen C."/>
            <person name="Shaw J."/>
            <person name="Wu H."/>
            <person name="Hsiao K."/>
            <person name="Chao Y."/>
            <person name="Chu M."/>
            <person name="Cheng C."/>
            <person name="Hour A."/>
            <person name="Lee P."/>
            <person name="Lin S."/>
            <person name="Lin Y."/>
            <person name="Liou J."/>
            <person name="Liu S."/>
            <person name="Hsing Y."/>
            <person name="Raghuvanshi S."/>
            <person name="Mohanty A."/>
            <person name="Bharti A.K."/>
            <person name="Gaur A."/>
            <person name="Gupta V."/>
            <person name="Kumar D."/>
            <person name="Ravi V."/>
            <person name="Vij S."/>
            <person name="Kapur A."/>
            <person name="Khurana P."/>
            <person name="Khurana P."/>
            <person name="Khurana J.P."/>
            <person name="Tyagi A.K."/>
            <person name="Gaikwad K."/>
            <person name="Singh A."/>
            <person name="Dalal V."/>
            <person name="Srivastava S."/>
            <person name="Dixit A."/>
            <person name="Pal A.K."/>
            <person name="Ghazi I.A."/>
            <person name="Yadav M."/>
            <person name="Pandit A."/>
            <person name="Bhargava A."/>
            <person name="Sureshbabu K."/>
            <person name="Batra K."/>
            <person name="Sharma T.R."/>
            <person name="Mohapatra T."/>
            <person name="Singh N.K."/>
            <person name="Messing J."/>
            <person name="Nelson A.B."/>
            <person name="Fuks G."/>
            <person name="Kavchok S."/>
            <person name="Keizer G."/>
            <person name="Linton E."/>
            <person name="Llaca V."/>
            <person name="Song R."/>
            <person name="Tanyolac B."/>
            <person name="Young S."/>
            <person name="Ho-Il K."/>
            <person name="Hahn J.H."/>
            <person name="Sangsakoo G."/>
            <person name="Vanavichit A."/>
            <person name="de Mattos Luiz.A.T."/>
            <person name="Zimmer P.D."/>
            <person name="Malone G."/>
            <person name="Dellagostin O."/>
            <person name="de Oliveira A.C."/>
            <person name="Bevan M."/>
            <person name="Bancroft I."/>
            <person name="Minx P."/>
            <person name="Cordum H."/>
            <person name="Wilson R."/>
            <person name="Cheng Z."/>
            <person name="Jin W."/>
            <person name="Jiang J."/>
            <person name="Leong S.A."/>
            <person name="Iwama H."/>
            <person name="Gojobori T."/>
            <person name="Itoh T."/>
            <person name="Niimura Y."/>
            <person name="Fujii Y."/>
            <person name="Habara T."/>
            <person name="Sakai H."/>
            <person name="Sato Y."/>
            <person name="Wilson G."/>
            <person name="Kumar K."/>
            <person name="McCouch S."/>
            <person name="Juretic N."/>
            <person name="Hoen D."/>
            <person name="Wright S."/>
            <person name="Bruskiewich R."/>
            <person name="Bureau T."/>
            <person name="Miyao A."/>
            <person name="Hirochika H."/>
            <person name="Nishikawa T."/>
            <person name="Kadowaki K."/>
            <person name="Sugiura M."/>
            <person name="Burr B."/>
            <person name="Sasaki T."/>
        </authorList>
    </citation>
    <scope>NUCLEOTIDE SEQUENCE [LARGE SCALE GENOMIC DNA]</scope>
    <source>
        <strain evidence="3">cv. Nipponbare</strain>
    </source>
</reference>